<dbReference type="InterPro" id="IPR023591">
    <property type="entry name" value="Ribosomal_uS2_flav_dom_sf"/>
</dbReference>
<dbReference type="AlphaFoldDB" id="A0A0G0BRR1"/>
<name>A0A0G0BRR1_9BACT</name>
<dbReference type="PRINTS" id="PR00395">
    <property type="entry name" value="RIBOSOMALS2"/>
</dbReference>
<reference evidence="7 8" key="1">
    <citation type="journal article" date="2015" name="Nature">
        <title>rRNA introns, odd ribosomes, and small enigmatic genomes across a large radiation of phyla.</title>
        <authorList>
            <person name="Brown C.T."/>
            <person name="Hug L.A."/>
            <person name="Thomas B.C."/>
            <person name="Sharon I."/>
            <person name="Castelle C.J."/>
            <person name="Singh A."/>
            <person name="Wilkins M.J."/>
            <person name="Williams K.H."/>
            <person name="Banfield J.F."/>
        </authorList>
    </citation>
    <scope>NUCLEOTIDE SEQUENCE [LARGE SCALE GENOMIC DNA]</scope>
</reference>
<dbReference type="InterPro" id="IPR018130">
    <property type="entry name" value="Ribosomal_uS2_CS"/>
</dbReference>
<dbReference type="InterPro" id="IPR005706">
    <property type="entry name" value="Ribosomal_uS2_bac/mit/plastid"/>
</dbReference>
<dbReference type="GO" id="GO:0006412">
    <property type="term" value="P:translation"/>
    <property type="evidence" value="ECO:0007669"/>
    <property type="project" value="UniProtKB-UniRule"/>
</dbReference>
<organism evidence="7 8">
    <name type="scientific">Candidatus Nomurabacteria bacterium GW2011_GWE1_35_16</name>
    <dbReference type="NCBI Taxonomy" id="1618761"/>
    <lineage>
        <taxon>Bacteria</taxon>
        <taxon>Candidatus Nomuraibacteriota</taxon>
    </lineage>
</organism>
<sequence>MTTQNSVIEEMFANGTHYGYSKSRRHPSTTPYIFATKNGVDIINIEKTNELFDKAIEKVTALAQAGKTILFVGTKAEARQQIIETALSLNMPYVSERWVGGALTNFPEIKKRITKLLDLRDQKEKGGLDKYTKKERLLIDREMDDMTKNFQGLTGITRTPDAMFVVDPKKEHIAVTEAHKMNLPVISLMNTDCNIKHSEFPIIANDASVSSISFFLTQIKNAYNKGVAGGDKK</sequence>
<evidence type="ECO:0000256" key="6">
    <source>
        <dbReference type="RuleBase" id="RU003631"/>
    </source>
</evidence>
<evidence type="ECO:0000313" key="7">
    <source>
        <dbReference type="EMBL" id="KKP66331.1"/>
    </source>
</evidence>
<dbReference type="Gene3D" id="1.10.287.610">
    <property type="entry name" value="Helix hairpin bin"/>
    <property type="match status" value="1"/>
</dbReference>
<dbReference type="Pfam" id="PF00318">
    <property type="entry name" value="Ribosomal_S2"/>
    <property type="match status" value="1"/>
</dbReference>
<proteinExistence type="inferred from homology"/>
<dbReference type="PROSITE" id="PS00963">
    <property type="entry name" value="RIBOSOMAL_S2_2"/>
    <property type="match status" value="1"/>
</dbReference>
<dbReference type="PANTHER" id="PTHR12534">
    <property type="entry name" value="30S RIBOSOMAL PROTEIN S2 PROKARYOTIC AND ORGANELLAR"/>
    <property type="match status" value="1"/>
</dbReference>
<evidence type="ECO:0000256" key="2">
    <source>
        <dbReference type="ARBA" id="ARBA00022980"/>
    </source>
</evidence>
<dbReference type="Gene3D" id="3.40.50.10490">
    <property type="entry name" value="Glucose-6-phosphate isomerase like protein, domain 1"/>
    <property type="match status" value="1"/>
</dbReference>
<evidence type="ECO:0000256" key="5">
    <source>
        <dbReference type="HAMAP-Rule" id="MF_00291"/>
    </source>
</evidence>
<dbReference type="GO" id="GO:0022627">
    <property type="term" value="C:cytosolic small ribosomal subunit"/>
    <property type="evidence" value="ECO:0007669"/>
    <property type="project" value="TreeGrafter"/>
</dbReference>
<gene>
    <name evidence="5" type="primary">rpsB</name>
    <name evidence="7" type="ORF">UR64_C0009G0034</name>
</gene>
<dbReference type="SUPFAM" id="SSF52313">
    <property type="entry name" value="Ribosomal protein S2"/>
    <property type="match status" value="1"/>
</dbReference>
<dbReference type="Proteomes" id="UP000034952">
    <property type="component" value="Unassembled WGS sequence"/>
</dbReference>
<comment type="caution">
    <text evidence="7">The sequence shown here is derived from an EMBL/GenBank/DDBJ whole genome shotgun (WGS) entry which is preliminary data.</text>
</comment>
<dbReference type="NCBIfam" id="TIGR01011">
    <property type="entry name" value="rpsB_bact"/>
    <property type="match status" value="1"/>
</dbReference>
<protein>
    <recommendedName>
        <fullName evidence="4 5">Small ribosomal subunit protein uS2</fullName>
    </recommendedName>
</protein>
<accession>A0A0G0BRR1</accession>
<comment type="similarity">
    <text evidence="1 5 6">Belongs to the universal ribosomal protein uS2 family.</text>
</comment>
<dbReference type="CDD" id="cd01425">
    <property type="entry name" value="RPS2"/>
    <property type="match status" value="1"/>
</dbReference>
<dbReference type="HAMAP" id="MF_00291_B">
    <property type="entry name" value="Ribosomal_uS2_B"/>
    <property type="match status" value="1"/>
</dbReference>
<dbReference type="InterPro" id="IPR001865">
    <property type="entry name" value="Ribosomal_uS2"/>
</dbReference>
<dbReference type="EMBL" id="LBPY01000009">
    <property type="protein sequence ID" value="KKP66331.1"/>
    <property type="molecule type" value="Genomic_DNA"/>
</dbReference>
<dbReference type="PANTHER" id="PTHR12534:SF0">
    <property type="entry name" value="SMALL RIBOSOMAL SUBUNIT PROTEIN US2M"/>
    <property type="match status" value="1"/>
</dbReference>
<keyword evidence="2 5" id="KW-0689">Ribosomal protein</keyword>
<dbReference type="GO" id="GO:0003735">
    <property type="term" value="F:structural constituent of ribosome"/>
    <property type="evidence" value="ECO:0007669"/>
    <property type="project" value="InterPro"/>
</dbReference>
<evidence type="ECO:0000256" key="1">
    <source>
        <dbReference type="ARBA" id="ARBA00006242"/>
    </source>
</evidence>
<evidence type="ECO:0000256" key="4">
    <source>
        <dbReference type="ARBA" id="ARBA00035256"/>
    </source>
</evidence>
<dbReference type="PATRIC" id="fig|1618761.3.peg.490"/>
<evidence type="ECO:0000313" key="8">
    <source>
        <dbReference type="Proteomes" id="UP000034952"/>
    </source>
</evidence>
<evidence type="ECO:0000256" key="3">
    <source>
        <dbReference type="ARBA" id="ARBA00023274"/>
    </source>
</evidence>
<keyword evidence="3 5" id="KW-0687">Ribonucleoprotein</keyword>